<gene>
    <name evidence="14" type="ORF">CXK92_12955</name>
</gene>
<dbReference type="OrthoDB" id="2489132at2"/>
<evidence type="ECO:0000256" key="6">
    <source>
        <dbReference type="ARBA" id="ARBA00023224"/>
    </source>
</evidence>
<dbReference type="Pfam" id="PF16591">
    <property type="entry name" value="HBM"/>
    <property type="match status" value="1"/>
</dbReference>
<dbReference type="PANTHER" id="PTHR32089">
    <property type="entry name" value="METHYL-ACCEPTING CHEMOTAXIS PROTEIN MCPB"/>
    <property type="match status" value="1"/>
</dbReference>
<reference evidence="14 15" key="1">
    <citation type="submission" date="2018-01" db="EMBL/GenBank/DDBJ databases">
        <title>Denitrification phenotypes of diverse strains of Pseudomonas stutzeri.</title>
        <authorList>
            <person name="Milligan D.A."/>
            <person name="Bergaust L."/>
            <person name="Bakken L.R."/>
            <person name="Frostegard A."/>
        </authorList>
    </citation>
    <scope>NUCLEOTIDE SEQUENCE [LARGE SCALE GENOMIC DNA]</scope>
    <source>
        <strain evidence="14 15">KC</strain>
    </source>
</reference>
<dbReference type="Gene3D" id="1.10.287.950">
    <property type="entry name" value="Methyl-accepting chemotaxis protein"/>
    <property type="match status" value="1"/>
</dbReference>
<feature type="domain" description="HBM" evidence="13">
    <location>
        <begin position="44"/>
        <end position="294"/>
    </location>
</feature>
<dbReference type="Proteomes" id="UP000235925">
    <property type="component" value="Unassembled WGS sequence"/>
</dbReference>
<comment type="similarity">
    <text evidence="7">Belongs to the methyl-accepting chemotaxis (MCP) protein family.</text>
</comment>
<dbReference type="SMART" id="SM01358">
    <property type="entry name" value="HBM"/>
    <property type="match status" value="1"/>
</dbReference>
<evidence type="ECO:0000256" key="10">
    <source>
        <dbReference type="SAM" id="Phobius"/>
    </source>
</evidence>
<evidence type="ECO:0000256" key="2">
    <source>
        <dbReference type="ARBA" id="ARBA00022500"/>
    </source>
</evidence>
<dbReference type="SMART" id="SM00304">
    <property type="entry name" value="HAMP"/>
    <property type="match status" value="2"/>
</dbReference>
<evidence type="ECO:0000256" key="5">
    <source>
        <dbReference type="ARBA" id="ARBA00023136"/>
    </source>
</evidence>
<keyword evidence="4 10" id="KW-1133">Transmembrane helix</keyword>
<evidence type="ECO:0000313" key="14">
    <source>
        <dbReference type="EMBL" id="PNF79553.1"/>
    </source>
</evidence>
<dbReference type="EMBL" id="POUN01000004">
    <property type="protein sequence ID" value="PNF79553.1"/>
    <property type="molecule type" value="Genomic_DNA"/>
</dbReference>
<dbReference type="PROSITE" id="PS50111">
    <property type="entry name" value="CHEMOTAXIS_TRANSDUC_2"/>
    <property type="match status" value="1"/>
</dbReference>
<evidence type="ECO:0000256" key="3">
    <source>
        <dbReference type="ARBA" id="ARBA00022692"/>
    </source>
</evidence>
<dbReference type="SUPFAM" id="SSF58104">
    <property type="entry name" value="Methyl-accepting chemotaxis protein (MCP) signaling domain"/>
    <property type="match status" value="1"/>
</dbReference>
<dbReference type="InterPro" id="IPR032255">
    <property type="entry name" value="HBM"/>
</dbReference>
<evidence type="ECO:0000259" key="13">
    <source>
        <dbReference type="PROSITE" id="PS51753"/>
    </source>
</evidence>
<evidence type="ECO:0000256" key="1">
    <source>
        <dbReference type="ARBA" id="ARBA00004141"/>
    </source>
</evidence>
<evidence type="ECO:0000256" key="9">
    <source>
        <dbReference type="SAM" id="Coils"/>
    </source>
</evidence>
<dbReference type="PANTHER" id="PTHR32089:SF120">
    <property type="entry name" value="METHYL-ACCEPTING CHEMOTAXIS PROTEIN TLPQ"/>
    <property type="match status" value="1"/>
</dbReference>
<dbReference type="Pfam" id="PF00015">
    <property type="entry name" value="MCPsignal"/>
    <property type="match status" value="1"/>
</dbReference>
<keyword evidence="9" id="KW-0175">Coiled coil</keyword>
<evidence type="ECO:0000259" key="11">
    <source>
        <dbReference type="PROSITE" id="PS50111"/>
    </source>
</evidence>
<evidence type="ECO:0000256" key="4">
    <source>
        <dbReference type="ARBA" id="ARBA00022989"/>
    </source>
</evidence>
<sequence length="650" mass="69716">MEPVLNLFTNLSVGKKLICGFGLVLLLTLGVAGTGFVAVDEIVGRAQQIEQLSRVNASILGARGAERDFALTRQQSSADALHSSLQQLNTELTGLTATSSAAERAYLARIRQAAEDYGRQFDRYMQLIEQGAALRTQMQNAAQVSREEFEFIELDMYDAVRVLRLEGDRLKGSDPLTIAEATSGLTKQILDMRTLENVFVANSSDAAAKSWSELHGNVAAIGSNLKVWLNDDQQASMDKALAELNQYRLAFDEFRQSRIERLALEQSMAQQSEVVIAAADEALANASNAMQQQRRSGYMLLGVIGALAIFVGLLAAMVISRMIVGPLRSTVQQAQRVANGDLTYSQASARRDEVGQLQNAMHGMTESLRNLIGRIGGSVSQIAAAADQLSTVTAQTSAGVQTQRVETEQVATAMHEMAATVQEVARNAEQASLAARQADQQARQGDLVVQDAVGQIGNLASEVNQSAHAIEALHAESGRIGSVLEVIRAVAEQTNLLALNAAIEAARAGEQGRGFAVVADEVRALARRTHDSTEEIEGLIANLQRVAQQAVEQMQTSRDLTQSTVGLANEAGVALGRITESVSTIEQMNQQIAAAAEQQSAVAENISESVTRVRDIGDQSASATEHTAGASAELARLGLELQELVRQFRV</sequence>
<dbReference type="RefSeq" id="WP_102825443.1">
    <property type="nucleotide sequence ID" value="NZ_CP139348.1"/>
</dbReference>
<protein>
    <submittedName>
        <fullName evidence="14">Methyl-accepting chemotaxis protein</fullName>
    </submittedName>
</protein>
<feature type="coiled-coil region" evidence="9">
    <location>
        <begin position="533"/>
        <end position="560"/>
    </location>
</feature>
<dbReference type="PROSITE" id="PS51753">
    <property type="entry name" value="HBM"/>
    <property type="match status" value="1"/>
</dbReference>
<evidence type="ECO:0000256" key="8">
    <source>
        <dbReference type="PROSITE-ProRule" id="PRU00284"/>
    </source>
</evidence>
<dbReference type="GO" id="GO:0016020">
    <property type="term" value="C:membrane"/>
    <property type="evidence" value="ECO:0007669"/>
    <property type="project" value="UniProtKB-SubCell"/>
</dbReference>
<feature type="transmembrane region" description="Helical" evidence="10">
    <location>
        <begin position="298"/>
        <end position="319"/>
    </location>
</feature>
<feature type="domain" description="HAMP" evidence="12">
    <location>
        <begin position="321"/>
        <end position="373"/>
    </location>
</feature>
<dbReference type="GO" id="GO:0006935">
    <property type="term" value="P:chemotaxis"/>
    <property type="evidence" value="ECO:0007669"/>
    <property type="project" value="UniProtKB-KW"/>
</dbReference>
<dbReference type="FunFam" id="1.10.287.950:FF:000001">
    <property type="entry name" value="Methyl-accepting chemotaxis sensory transducer"/>
    <property type="match status" value="1"/>
</dbReference>
<dbReference type="PROSITE" id="PS50885">
    <property type="entry name" value="HAMP"/>
    <property type="match status" value="1"/>
</dbReference>
<dbReference type="InterPro" id="IPR004089">
    <property type="entry name" value="MCPsignal_dom"/>
</dbReference>
<organism evidence="14 15">
    <name type="scientific">Stutzerimonas stutzeri</name>
    <name type="common">Pseudomonas stutzeri</name>
    <dbReference type="NCBI Taxonomy" id="316"/>
    <lineage>
        <taxon>Bacteria</taxon>
        <taxon>Pseudomonadati</taxon>
        <taxon>Pseudomonadota</taxon>
        <taxon>Gammaproteobacteria</taxon>
        <taxon>Pseudomonadales</taxon>
        <taxon>Pseudomonadaceae</taxon>
        <taxon>Stutzerimonas</taxon>
    </lineage>
</organism>
<evidence type="ECO:0000256" key="7">
    <source>
        <dbReference type="ARBA" id="ARBA00029447"/>
    </source>
</evidence>
<keyword evidence="5 10" id="KW-0472">Membrane</keyword>
<keyword evidence="2" id="KW-0145">Chemotaxis</keyword>
<name>A0A2N8RYW0_STUST</name>
<dbReference type="PRINTS" id="PR00260">
    <property type="entry name" value="CHEMTRNSDUCR"/>
</dbReference>
<keyword evidence="6 8" id="KW-0807">Transducer</keyword>
<dbReference type="CDD" id="cd11386">
    <property type="entry name" value="MCP_signal"/>
    <property type="match status" value="1"/>
</dbReference>
<evidence type="ECO:0000313" key="15">
    <source>
        <dbReference type="Proteomes" id="UP000235925"/>
    </source>
</evidence>
<dbReference type="Pfam" id="PF00672">
    <property type="entry name" value="HAMP"/>
    <property type="match status" value="1"/>
</dbReference>
<dbReference type="InterPro" id="IPR003660">
    <property type="entry name" value="HAMP_dom"/>
</dbReference>
<proteinExistence type="inferred from homology"/>
<dbReference type="GO" id="GO:0004888">
    <property type="term" value="F:transmembrane signaling receptor activity"/>
    <property type="evidence" value="ECO:0007669"/>
    <property type="project" value="InterPro"/>
</dbReference>
<accession>A0A2N8RYW0</accession>
<feature type="transmembrane region" description="Helical" evidence="10">
    <location>
        <begin position="20"/>
        <end position="39"/>
    </location>
</feature>
<dbReference type="AlphaFoldDB" id="A0A2N8RYW0"/>
<feature type="domain" description="Methyl-accepting transducer" evidence="11">
    <location>
        <begin position="378"/>
        <end position="614"/>
    </location>
</feature>
<comment type="subcellular location">
    <subcellularLocation>
        <location evidence="1">Membrane</location>
        <topology evidence="1">Multi-pass membrane protein</topology>
    </subcellularLocation>
</comment>
<dbReference type="GO" id="GO:0007165">
    <property type="term" value="P:signal transduction"/>
    <property type="evidence" value="ECO:0007669"/>
    <property type="project" value="UniProtKB-KW"/>
</dbReference>
<evidence type="ECO:0000259" key="12">
    <source>
        <dbReference type="PROSITE" id="PS50885"/>
    </source>
</evidence>
<dbReference type="CDD" id="cd06225">
    <property type="entry name" value="HAMP"/>
    <property type="match status" value="1"/>
</dbReference>
<keyword evidence="3 10" id="KW-0812">Transmembrane</keyword>
<dbReference type="InterPro" id="IPR004090">
    <property type="entry name" value="Chemotax_Me-accpt_rcpt"/>
</dbReference>
<comment type="caution">
    <text evidence="14">The sequence shown here is derived from an EMBL/GenBank/DDBJ whole genome shotgun (WGS) entry which is preliminary data.</text>
</comment>
<dbReference type="SMART" id="SM00283">
    <property type="entry name" value="MA"/>
    <property type="match status" value="1"/>
</dbReference>